<comment type="caution">
    <text evidence="2">The sequence shown here is derived from an EMBL/GenBank/DDBJ whole genome shotgun (WGS) entry which is preliminary data.</text>
</comment>
<dbReference type="Proteomes" id="UP000649617">
    <property type="component" value="Unassembled WGS sequence"/>
</dbReference>
<dbReference type="EMBL" id="CAJNIZ010006602">
    <property type="protein sequence ID" value="CAE7251316.1"/>
    <property type="molecule type" value="Genomic_DNA"/>
</dbReference>
<accession>A0A812LWQ0</accession>
<reference evidence="2" key="1">
    <citation type="submission" date="2021-02" db="EMBL/GenBank/DDBJ databases">
        <authorList>
            <person name="Dougan E. K."/>
            <person name="Rhodes N."/>
            <person name="Thang M."/>
            <person name="Chan C."/>
        </authorList>
    </citation>
    <scope>NUCLEOTIDE SEQUENCE</scope>
</reference>
<protein>
    <submittedName>
        <fullName evidence="2">Uncharacterized protein</fullName>
    </submittedName>
</protein>
<dbReference type="OrthoDB" id="421291at2759"/>
<feature type="compositionally biased region" description="Low complexity" evidence="1">
    <location>
        <begin position="105"/>
        <end position="118"/>
    </location>
</feature>
<evidence type="ECO:0000313" key="3">
    <source>
        <dbReference type="Proteomes" id="UP000649617"/>
    </source>
</evidence>
<sequence length="160" mass="16992">MPTLCILQGKASAETEACSGSSLLLAVKDLAPSCIAACPDICPHLETLIMQALMNIDPLPYVCANSATFLCMDTTACDSLLDTAESYNLFHVPRSEQELQDACNPPDTSSTAAPSTSQEETEPLGRAFHVRALISHSFAPEPSNALRLIDGYASEIATCN</sequence>
<name>A0A812LWQ0_SYMPI</name>
<evidence type="ECO:0000256" key="1">
    <source>
        <dbReference type="SAM" id="MobiDB-lite"/>
    </source>
</evidence>
<organism evidence="2 3">
    <name type="scientific">Symbiodinium pilosum</name>
    <name type="common">Dinoflagellate</name>
    <dbReference type="NCBI Taxonomy" id="2952"/>
    <lineage>
        <taxon>Eukaryota</taxon>
        <taxon>Sar</taxon>
        <taxon>Alveolata</taxon>
        <taxon>Dinophyceae</taxon>
        <taxon>Suessiales</taxon>
        <taxon>Symbiodiniaceae</taxon>
        <taxon>Symbiodinium</taxon>
    </lineage>
</organism>
<proteinExistence type="predicted"/>
<gene>
    <name evidence="2" type="ORF">SPIL2461_LOCUS4864</name>
</gene>
<keyword evidence="3" id="KW-1185">Reference proteome</keyword>
<evidence type="ECO:0000313" key="2">
    <source>
        <dbReference type="EMBL" id="CAE7251316.1"/>
    </source>
</evidence>
<dbReference type="AlphaFoldDB" id="A0A812LWQ0"/>
<feature type="region of interest" description="Disordered" evidence="1">
    <location>
        <begin position="99"/>
        <end position="122"/>
    </location>
</feature>